<evidence type="ECO:0000313" key="10">
    <source>
        <dbReference type="RefSeq" id="XP_031570182.1"/>
    </source>
</evidence>
<dbReference type="RefSeq" id="XP_031570182.1">
    <property type="nucleotide sequence ID" value="XM_031714322.1"/>
</dbReference>
<dbReference type="PANTHER" id="PTHR12596">
    <property type="entry name" value="EXPORTIN 4,7-RELATED"/>
    <property type="match status" value="1"/>
</dbReference>
<dbReference type="Gene3D" id="1.25.10.10">
    <property type="entry name" value="Leucine-rich Repeat Variant"/>
    <property type="match status" value="2"/>
</dbReference>
<dbReference type="InterPro" id="IPR044189">
    <property type="entry name" value="XPO4/7-like"/>
</dbReference>
<dbReference type="GO" id="GO:0005737">
    <property type="term" value="C:cytoplasm"/>
    <property type="evidence" value="ECO:0007669"/>
    <property type="project" value="UniProtKB-SubCell"/>
</dbReference>
<evidence type="ECO:0000256" key="7">
    <source>
        <dbReference type="ARBA" id="ARBA00023242"/>
    </source>
</evidence>
<dbReference type="PANTHER" id="PTHR12596:SF2">
    <property type="entry name" value="EXPORTIN-7 ISOFORM X1"/>
    <property type="match status" value="1"/>
</dbReference>
<comment type="subcellular location">
    <subcellularLocation>
        <location evidence="2">Cytoplasm</location>
    </subcellularLocation>
    <subcellularLocation>
        <location evidence="1">Nucleus</location>
    </subcellularLocation>
</comment>
<dbReference type="Pfam" id="PF03810">
    <property type="entry name" value="IBN_N"/>
    <property type="match status" value="1"/>
</dbReference>
<dbReference type="GO" id="GO:0006611">
    <property type="term" value="P:protein export from nucleus"/>
    <property type="evidence" value="ECO:0007669"/>
    <property type="project" value="TreeGrafter"/>
</dbReference>
<dbReference type="GO" id="GO:0005643">
    <property type="term" value="C:nuclear pore"/>
    <property type="evidence" value="ECO:0007669"/>
    <property type="project" value="TreeGrafter"/>
</dbReference>
<dbReference type="InterPro" id="IPR057947">
    <property type="entry name" value="TPR_XPO7/RBP17"/>
</dbReference>
<accession>A0A6P8ITB2</accession>
<feature type="domain" description="Importin N-terminal" evidence="8">
    <location>
        <begin position="28"/>
        <end position="93"/>
    </location>
</feature>
<evidence type="ECO:0000256" key="1">
    <source>
        <dbReference type="ARBA" id="ARBA00004123"/>
    </source>
</evidence>
<gene>
    <name evidence="10" type="primary">LOC116304567</name>
</gene>
<dbReference type="KEGG" id="aten:116304567"/>
<dbReference type="SMART" id="SM00913">
    <property type="entry name" value="IBN_N"/>
    <property type="match status" value="1"/>
</dbReference>
<dbReference type="OrthoDB" id="244158at2759"/>
<dbReference type="PROSITE" id="PS50166">
    <property type="entry name" value="IMPORTIN_B_NT"/>
    <property type="match status" value="1"/>
</dbReference>
<evidence type="ECO:0000256" key="5">
    <source>
        <dbReference type="ARBA" id="ARBA00022490"/>
    </source>
</evidence>
<evidence type="ECO:0000259" key="8">
    <source>
        <dbReference type="PROSITE" id="PS50166"/>
    </source>
</evidence>
<dbReference type="GO" id="GO:0005049">
    <property type="term" value="F:nuclear export signal receptor activity"/>
    <property type="evidence" value="ECO:0007669"/>
    <property type="project" value="InterPro"/>
</dbReference>
<proteinExistence type="inferred from homology"/>
<keyword evidence="4" id="KW-0813">Transport</keyword>
<evidence type="ECO:0000313" key="9">
    <source>
        <dbReference type="Proteomes" id="UP000515163"/>
    </source>
</evidence>
<dbReference type="GO" id="GO:0031267">
    <property type="term" value="F:small GTPase binding"/>
    <property type="evidence" value="ECO:0007669"/>
    <property type="project" value="InterPro"/>
</dbReference>
<dbReference type="AlphaFoldDB" id="A0A6P8ITB2"/>
<comment type="similarity">
    <text evidence="3">Belongs to the exportin family.</text>
</comment>
<keyword evidence="9" id="KW-1185">Reference proteome</keyword>
<dbReference type="FunFam" id="1.25.10.10:FF:000042">
    <property type="entry name" value="exportin-7 isoform X1"/>
    <property type="match status" value="1"/>
</dbReference>
<dbReference type="Pfam" id="PF25795">
    <property type="entry name" value="TPR_XPO7"/>
    <property type="match status" value="1"/>
</dbReference>
<dbReference type="InParanoid" id="A0A6P8ITB2"/>
<dbReference type="GeneID" id="116304567"/>
<dbReference type="SUPFAM" id="SSF48371">
    <property type="entry name" value="ARM repeat"/>
    <property type="match status" value="1"/>
</dbReference>
<evidence type="ECO:0000256" key="4">
    <source>
        <dbReference type="ARBA" id="ARBA00022448"/>
    </source>
</evidence>
<sequence length="1091" mass="123720">MDEQDIAQLELLCKQLYEATDTVSRKTAEKALVNFTSSPDCLSKCQFLLERGNSPYSLLLAASSLTRLISRNTALPVEQRLDIRNYVLNYLGTRPKLATFVSQALIQLLARLTKLSWFDTHKTSLVFRTITDDVGKFLQSSVDHCIIGVQILSQLVCEMNQADSTRSLTKHRKIASSFRDTSLFDIFNLSITLLRQAYSEQLNLQDEGQHSLMNQLLQLTCNCLSFDFIGTSMDESSDDLGTVQIPTSWRGAFLDFSTLQLFFNLFRALPSSLSPMALSCLVQLASVRRSLFNNNERAKFLEQLVQGVKGIMEDPQLLSHPNNYHEFCRLLARLKSNYQLGELVKVEGYAEFIALIAKFTVTGCLQMFQFPPNSIHYLLSLWQRMVASMPYVKSSEPHLLETYTPEVTKAYITSRLASVEVVVREGADDPLEDTGTVQQQLDQLSTIGRCEYEKTCTLLISLFDQAAQNYQELLNNTNAVRNDISIQEGRLTWLVYVIGSVIGGRVTYSTVDEYDALDGELVCRVLQLMNLTDSRLSQRGSEQLELAILSFFEQFRKIYVGDQAQKTSKVYRRLSERLGLHDESMVLSVFIGKIITNMKYWGRSENITSKTLQLLSDLSVGYSSVRKLIKLDAVQFILNNHTSEHFPFLGIQTGRPYSDMRCRTTFYIALGRLLIVDLGEDEEKFEQFMAPETTAMESVASQLVSGGNNAFQVEETKRTLVGLCRDIRGLAFAFNSKSSYMMLFEWIYPTYMQVLLRAIELWYHDPNVTTPVLKLMTELVQNRSQRLQFDVSSPNGILLFREASKIISTYGSRILTITDTPDDQLYPLKLKGISICFSMLKAALCGGYVNFGVFSLYGDDALENALNTFVKLLLAIPRSDLLDYPKVSQAYYSLLEILAQDHMAFLSRLEPQVFMYILSSILEGLTALDIMVCTGCCGTLDYIVTFLFKTLSKRRKKNSQGMEEGPSCLSVLESNPEILQQMLSTVLNIIMFEDCRNQWSMSRPLLGLILLNEEYFSELEQSVISMQTPPDKQDDMRVCFRNLMEGVERSLVVKNRDRFTQNLSIFRRDVYNALKTPNVTVNVATGSDMVG</sequence>
<evidence type="ECO:0000256" key="2">
    <source>
        <dbReference type="ARBA" id="ARBA00004496"/>
    </source>
</evidence>
<evidence type="ECO:0000256" key="3">
    <source>
        <dbReference type="ARBA" id="ARBA00009466"/>
    </source>
</evidence>
<dbReference type="InterPro" id="IPR016024">
    <property type="entry name" value="ARM-type_fold"/>
</dbReference>
<dbReference type="Proteomes" id="UP000515163">
    <property type="component" value="Unplaced"/>
</dbReference>
<dbReference type="FunCoup" id="A0A6P8ITB2">
    <property type="interactions" value="4117"/>
</dbReference>
<dbReference type="InterPro" id="IPR001494">
    <property type="entry name" value="Importin-beta_N"/>
</dbReference>
<dbReference type="InterPro" id="IPR011989">
    <property type="entry name" value="ARM-like"/>
</dbReference>
<keyword evidence="5" id="KW-0963">Cytoplasm</keyword>
<evidence type="ECO:0000256" key="6">
    <source>
        <dbReference type="ARBA" id="ARBA00022927"/>
    </source>
</evidence>
<reference evidence="10" key="1">
    <citation type="submission" date="2025-08" db="UniProtKB">
        <authorList>
            <consortium name="RefSeq"/>
        </authorList>
    </citation>
    <scope>IDENTIFICATION</scope>
    <source>
        <tissue evidence="10">Tentacle</tissue>
    </source>
</reference>
<name>A0A6P8ITB2_ACTTE</name>
<keyword evidence="6" id="KW-0653">Protein transport</keyword>
<keyword evidence="7" id="KW-0539">Nucleus</keyword>
<organism evidence="9 10">
    <name type="scientific">Actinia tenebrosa</name>
    <name type="common">Australian red waratah sea anemone</name>
    <dbReference type="NCBI Taxonomy" id="6105"/>
    <lineage>
        <taxon>Eukaryota</taxon>
        <taxon>Metazoa</taxon>
        <taxon>Cnidaria</taxon>
        <taxon>Anthozoa</taxon>
        <taxon>Hexacorallia</taxon>
        <taxon>Actiniaria</taxon>
        <taxon>Actiniidae</taxon>
        <taxon>Actinia</taxon>
    </lineage>
</organism>
<protein>
    <submittedName>
        <fullName evidence="10">Exportin-7-like</fullName>
    </submittedName>
</protein>